<dbReference type="AlphaFoldDB" id="C1MTC7"/>
<keyword evidence="1" id="KW-0732">Signal</keyword>
<dbReference type="Proteomes" id="UP000001876">
    <property type="component" value="Unassembled WGS sequence"/>
</dbReference>
<evidence type="ECO:0000256" key="1">
    <source>
        <dbReference type="SAM" id="SignalP"/>
    </source>
</evidence>
<protein>
    <submittedName>
        <fullName evidence="2">Predicted protein</fullName>
    </submittedName>
</protein>
<dbReference type="KEGG" id="mpp:MICPUCDRAFT_58022"/>
<dbReference type="RefSeq" id="XP_003058842.1">
    <property type="nucleotide sequence ID" value="XM_003058796.1"/>
</dbReference>
<evidence type="ECO:0000313" key="3">
    <source>
        <dbReference type="Proteomes" id="UP000001876"/>
    </source>
</evidence>
<accession>C1MTC7</accession>
<feature type="chain" id="PRO_5002910650" evidence="1">
    <location>
        <begin position="30"/>
        <end position="92"/>
    </location>
</feature>
<feature type="signal peptide" evidence="1">
    <location>
        <begin position="1"/>
        <end position="29"/>
    </location>
</feature>
<sequence length="92" mass="9382">MSRRSPSAFLAALLAAMVCLLLAATPAAALAPRGRDASTSITAPAPGGECAAKTTQRSCKPPCVWCAAAAVPSECVDPRDAKKLPPAIFDCR</sequence>
<reference evidence="2 3" key="1">
    <citation type="journal article" date="2009" name="Science">
        <title>Green evolution and dynamic adaptations revealed by genomes of the marine picoeukaryotes Micromonas.</title>
        <authorList>
            <person name="Worden A.Z."/>
            <person name="Lee J.H."/>
            <person name="Mock T."/>
            <person name="Rouze P."/>
            <person name="Simmons M.P."/>
            <person name="Aerts A.L."/>
            <person name="Allen A.E."/>
            <person name="Cuvelier M.L."/>
            <person name="Derelle E."/>
            <person name="Everett M.V."/>
            <person name="Foulon E."/>
            <person name="Grimwood J."/>
            <person name="Gundlach H."/>
            <person name="Henrissat B."/>
            <person name="Napoli C."/>
            <person name="McDonald S.M."/>
            <person name="Parker M.S."/>
            <person name="Rombauts S."/>
            <person name="Salamov A."/>
            <person name="Von Dassow P."/>
            <person name="Badger J.H."/>
            <person name="Coutinho P.M."/>
            <person name="Demir E."/>
            <person name="Dubchak I."/>
            <person name="Gentemann C."/>
            <person name="Eikrem W."/>
            <person name="Gready J.E."/>
            <person name="John U."/>
            <person name="Lanier W."/>
            <person name="Lindquist E.A."/>
            <person name="Lucas S."/>
            <person name="Mayer K.F."/>
            <person name="Moreau H."/>
            <person name="Not F."/>
            <person name="Otillar R."/>
            <person name="Panaud O."/>
            <person name="Pangilinan J."/>
            <person name="Paulsen I."/>
            <person name="Piegu B."/>
            <person name="Poliakov A."/>
            <person name="Robbens S."/>
            <person name="Schmutz J."/>
            <person name="Toulza E."/>
            <person name="Wyss T."/>
            <person name="Zelensky A."/>
            <person name="Zhou K."/>
            <person name="Armbrust E.V."/>
            <person name="Bhattacharya D."/>
            <person name="Goodenough U.W."/>
            <person name="Van de Peer Y."/>
            <person name="Grigoriev I.V."/>
        </authorList>
    </citation>
    <scope>NUCLEOTIDE SEQUENCE [LARGE SCALE GENOMIC DNA]</scope>
    <source>
        <strain evidence="2 3">CCMP1545</strain>
    </source>
</reference>
<keyword evidence="3" id="KW-1185">Reference proteome</keyword>
<dbReference type="GeneID" id="9683904"/>
<name>C1MTC7_MICPC</name>
<proteinExistence type="predicted"/>
<gene>
    <name evidence="2" type="ORF">MICPUCDRAFT_58022</name>
</gene>
<evidence type="ECO:0000313" key="2">
    <source>
        <dbReference type="EMBL" id="EEH57297.1"/>
    </source>
</evidence>
<dbReference type="OrthoDB" id="513166at2759"/>
<dbReference type="EMBL" id="GG663739">
    <property type="protein sequence ID" value="EEH57297.1"/>
    <property type="molecule type" value="Genomic_DNA"/>
</dbReference>
<organism evidence="3">
    <name type="scientific">Micromonas pusilla (strain CCMP1545)</name>
    <name type="common">Picoplanktonic green alga</name>
    <dbReference type="NCBI Taxonomy" id="564608"/>
    <lineage>
        <taxon>Eukaryota</taxon>
        <taxon>Viridiplantae</taxon>
        <taxon>Chlorophyta</taxon>
        <taxon>Mamiellophyceae</taxon>
        <taxon>Mamiellales</taxon>
        <taxon>Mamiellaceae</taxon>
        <taxon>Micromonas</taxon>
    </lineage>
</organism>